<reference evidence="4" key="1">
    <citation type="journal article" date="2020" name="bioRxiv">
        <title>A rank-normalized archaeal taxonomy based on genome phylogeny resolves widespread incomplete and uneven classifications.</title>
        <authorList>
            <person name="Rinke C."/>
            <person name="Chuvochina M."/>
            <person name="Mussig A.J."/>
            <person name="Chaumeil P.-A."/>
            <person name="Waite D.W."/>
            <person name="Whitman W.B."/>
            <person name="Parks D.H."/>
            <person name="Hugenholtz P."/>
        </authorList>
    </citation>
    <scope>NUCLEOTIDE SEQUENCE [LARGE SCALE GENOMIC DNA]</scope>
</reference>
<dbReference type="Proteomes" id="UP000683213">
    <property type="component" value="Unassembled WGS sequence"/>
</dbReference>
<sequence>MNGKGQVEVEAVAAVGVVLLFFVLGMVLVTIRNNEVNALQEVQFKEAQCRKVSEIIGFLNARQGSQEIFFRLNEDANISQGEVIVGSVFCRHLGSAAEAQLSSGKVKASEVNGAVVLENV</sequence>
<dbReference type="AlphaFoldDB" id="A0A7J4IVW4"/>
<keyword evidence="1" id="KW-0472">Membrane</keyword>
<proteinExistence type="predicted"/>
<name>A0A7J4IVW4_9ARCH</name>
<dbReference type="Proteomes" id="UP000577419">
    <property type="component" value="Unassembled WGS sequence"/>
</dbReference>
<evidence type="ECO:0008006" key="5">
    <source>
        <dbReference type="Google" id="ProtNLM"/>
    </source>
</evidence>
<feature type="transmembrane region" description="Helical" evidence="1">
    <location>
        <begin position="12"/>
        <end position="31"/>
    </location>
</feature>
<protein>
    <recommendedName>
        <fullName evidence="5">Class III signal peptide-containing protein</fullName>
    </recommendedName>
</protein>
<evidence type="ECO:0000256" key="1">
    <source>
        <dbReference type="SAM" id="Phobius"/>
    </source>
</evidence>
<reference evidence="3" key="2">
    <citation type="submission" date="2021-03" db="EMBL/GenBank/DDBJ databases">
        <authorList>
            <person name="Jaffe A."/>
        </authorList>
    </citation>
    <scope>NUCLEOTIDE SEQUENCE</scope>
    <source>
        <strain evidence="3">RIFCSPHIGHO2_01_FULL_GW2011_AR10_43_9</strain>
    </source>
</reference>
<evidence type="ECO:0000313" key="4">
    <source>
        <dbReference type="Proteomes" id="UP000577419"/>
    </source>
</evidence>
<keyword evidence="1" id="KW-1133">Transmembrane helix</keyword>
<keyword evidence="1" id="KW-0812">Transmembrane</keyword>
<organism evidence="2 4">
    <name type="scientific">Candidatus Iainarchaeum sp</name>
    <dbReference type="NCBI Taxonomy" id="3101447"/>
    <lineage>
        <taxon>Archaea</taxon>
        <taxon>Candidatus Iainarchaeota</taxon>
        <taxon>Candidatus Iainarchaeia</taxon>
        <taxon>Candidatus Iainarchaeales</taxon>
        <taxon>Candidatus Iainarchaeaceae</taxon>
        <taxon>Candidatus Iainarchaeum</taxon>
    </lineage>
</organism>
<evidence type="ECO:0000313" key="2">
    <source>
        <dbReference type="EMBL" id="HIH08914.1"/>
    </source>
</evidence>
<dbReference type="EMBL" id="JAGVWF010000085">
    <property type="protein sequence ID" value="MBS3059859.1"/>
    <property type="molecule type" value="Genomic_DNA"/>
</dbReference>
<accession>A0A7J4IVW4</accession>
<evidence type="ECO:0000313" key="3">
    <source>
        <dbReference type="EMBL" id="MBS3059859.1"/>
    </source>
</evidence>
<reference evidence="3" key="3">
    <citation type="submission" date="2021-05" db="EMBL/GenBank/DDBJ databases">
        <title>Protein family content uncovers lineage relationships and bacterial pathway maintenance mechanisms in DPANN archaea.</title>
        <authorList>
            <person name="Castelle C.J."/>
            <person name="Meheust R."/>
            <person name="Jaffe A.L."/>
            <person name="Seitz K."/>
            <person name="Gong X."/>
            <person name="Baker B.J."/>
            <person name="Banfield J.F."/>
        </authorList>
    </citation>
    <scope>NUCLEOTIDE SEQUENCE</scope>
    <source>
        <strain evidence="3">RIFCSPHIGHO2_01_FULL_GW2011_AR10_43_9</strain>
    </source>
</reference>
<comment type="caution">
    <text evidence="2">The sequence shown here is derived from an EMBL/GenBank/DDBJ whole genome shotgun (WGS) entry which is preliminary data.</text>
</comment>
<dbReference type="EMBL" id="DUFG01000031">
    <property type="protein sequence ID" value="HIH08914.1"/>
    <property type="molecule type" value="Genomic_DNA"/>
</dbReference>
<gene>
    <name evidence="2" type="ORF">HA237_06130</name>
    <name evidence="3" type="ORF">J4224_05570</name>
</gene>